<sequence length="435" mass="48891">MKNFFKIILLGGVVLALFIFLKNFYIENNIVVRDEQIGYSEKYKGLKGAVDIVSNNQGDFYIAYKDRIQFVDAKGKSYDILKNKTLNIKSLEYKDNILYYSSDTKVYSYNLADKEEKVIINALPNLGDYKDSIIRIKGNELYVSIGAATNSGVVGRDNEWLKDNPYYCDISPRDITIKGRTYGNEKTGAFVPYMTKNASGQLISAHSPGNASIIQYNMGNGNLETYAWGIRNAKGMAFNSEGKLIAAIGGMEDRGLRPVKGDVDYIYEIKKGLWYGWPDYSGGDPLTSPRFKGVDNNKLSFILDNQPTTNPPAPIYQHKSLSSLGSMDVDTRGILGEKNCIYFYDTRDNIIYKLTNKGVLSEMLELKDASFVSSIKFNDNSMLILDSANGILYSISKQNSSPIFNLSNDVMYYLIIIVLIGIITAVWKFNYNNNK</sequence>
<dbReference type="InterPro" id="IPR011042">
    <property type="entry name" value="6-blade_b-propeller_TolB-like"/>
</dbReference>
<feature type="transmembrane region" description="Helical" evidence="1">
    <location>
        <begin position="7"/>
        <end position="26"/>
    </location>
</feature>
<dbReference type="SUPFAM" id="SSF50952">
    <property type="entry name" value="Soluble quinoprotein glucose dehydrogenase"/>
    <property type="match status" value="1"/>
</dbReference>
<protein>
    <submittedName>
        <fullName evidence="2">PQQ-dependent sugar dehydrogenase</fullName>
    </submittedName>
</protein>
<dbReference type="Gene3D" id="2.120.10.30">
    <property type="entry name" value="TolB, C-terminal domain"/>
    <property type="match status" value="1"/>
</dbReference>
<name>A0ABS1T7C8_9CLOT</name>
<dbReference type="Proteomes" id="UP000632377">
    <property type="component" value="Unassembled WGS sequence"/>
</dbReference>
<evidence type="ECO:0000313" key="3">
    <source>
        <dbReference type="Proteomes" id="UP000632377"/>
    </source>
</evidence>
<keyword evidence="1" id="KW-0812">Transmembrane</keyword>
<gene>
    <name evidence="2" type="ORF">JK636_05725</name>
</gene>
<dbReference type="EMBL" id="JAESWC010000002">
    <property type="protein sequence ID" value="MBL4935253.1"/>
    <property type="molecule type" value="Genomic_DNA"/>
</dbReference>
<comment type="caution">
    <text evidence="2">The sequence shown here is derived from an EMBL/GenBank/DDBJ whole genome shotgun (WGS) entry which is preliminary data.</text>
</comment>
<evidence type="ECO:0000256" key="1">
    <source>
        <dbReference type="SAM" id="Phobius"/>
    </source>
</evidence>
<evidence type="ECO:0000313" key="2">
    <source>
        <dbReference type="EMBL" id="MBL4935253.1"/>
    </source>
</evidence>
<keyword evidence="1" id="KW-1133">Transmembrane helix</keyword>
<organism evidence="2 3">
    <name type="scientific">Clostridium rhizosphaerae</name>
    <dbReference type="NCBI Taxonomy" id="2803861"/>
    <lineage>
        <taxon>Bacteria</taxon>
        <taxon>Bacillati</taxon>
        <taxon>Bacillota</taxon>
        <taxon>Clostridia</taxon>
        <taxon>Eubacteriales</taxon>
        <taxon>Clostridiaceae</taxon>
        <taxon>Clostridium</taxon>
    </lineage>
</organism>
<reference evidence="2 3" key="1">
    <citation type="submission" date="2021-01" db="EMBL/GenBank/DDBJ databases">
        <title>Genome public.</title>
        <authorList>
            <person name="Liu C."/>
            <person name="Sun Q."/>
        </authorList>
    </citation>
    <scope>NUCLEOTIDE SEQUENCE [LARGE SCALE GENOMIC DNA]</scope>
    <source>
        <strain evidence="2 3">YIM B02515</strain>
    </source>
</reference>
<proteinExistence type="predicted"/>
<dbReference type="InterPro" id="IPR011041">
    <property type="entry name" value="Quinoprot_gluc/sorb_DH_b-prop"/>
</dbReference>
<feature type="transmembrane region" description="Helical" evidence="1">
    <location>
        <begin position="410"/>
        <end position="429"/>
    </location>
</feature>
<dbReference type="RefSeq" id="WP_202747856.1">
    <property type="nucleotide sequence ID" value="NZ_JAESWC010000002.1"/>
</dbReference>
<keyword evidence="1" id="KW-0472">Membrane</keyword>
<keyword evidence="3" id="KW-1185">Reference proteome</keyword>
<accession>A0ABS1T7C8</accession>